<evidence type="ECO:0000313" key="2">
    <source>
        <dbReference type="EMBL" id="UXX78531.1"/>
    </source>
</evidence>
<dbReference type="EMBL" id="CP106735">
    <property type="protein sequence ID" value="UXX78531.1"/>
    <property type="molecule type" value="Genomic_DNA"/>
</dbReference>
<keyword evidence="3" id="KW-1185">Reference proteome</keyword>
<feature type="chain" id="PRO_5046919265" description="Sensor of ECF-type sigma factor" evidence="1">
    <location>
        <begin position="25"/>
        <end position="158"/>
    </location>
</feature>
<dbReference type="RefSeq" id="WP_263050276.1">
    <property type="nucleotide sequence ID" value="NZ_CP106735.1"/>
</dbReference>
<keyword evidence="1" id="KW-0732">Signal</keyword>
<evidence type="ECO:0000313" key="3">
    <source>
        <dbReference type="Proteomes" id="UP001062165"/>
    </source>
</evidence>
<evidence type="ECO:0008006" key="4">
    <source>
        <dbReference type="Google" id="ProtNLM"/>
    </source>
</evidence>
<evidence type="ECO:0000256" key="1">
    <source>
        <dbReference type="SAM" id="SignalP"/>
    </source>
</evidence>
<feature type="signal peptide" evidence="1">
    <location>
        <begin position="1"/>
        <end position="24"/>
    </location>
</feature>
<accession>A0ABY6CX88</accession>
<gene>
    <name evidence="2" type="ORF">N7E81_14310</name>
</gene>
<proteinExistence type="predicted"/>
<reference evidence="2" key="1">
    <citation type="submission" date="2022-10" db="EMBL/GenBank/DDBJ databases">
        <title>Comparative genomics and taxonomic characterization of three novel marine species of genus Reichenbachiella exhibiting antioxidant and polysaccharide degradation activities.</title>
        <authorList>
            <person name="Muhammad N."/>
            <person name="Lee Y.-J."/>
            <person name="Ko J."/>
            <person name="Kim S.-G."/>
        </authorList>
    </citation>
    <scope>NUCLEOTIDE SEQUENCE</scope>
    <source>
        <strain evidence="2">Wsw4-B4</strain>
    </source>
</reference>
<name>A0ABY6CX88_9BACT</name>
<protein>
    <recommendedName>
        <fullName evidence="4">Sensor of ECF-type sigma factor</fullName>
    </recommendedName>
</protein>
<sequence length="158" mass="18760">MKTLMMKKLLLVILLLTGSTLAHAQREEARQRIESAKIAYITEHVSLTPEQAEKFWPIYNELNQKRRENYIEFAQKRKAYDPETATEEETQTLLQMGMQVKEKQFEIEKEYNKRLQAVLDLKQMLALQDAERDFKKMLFERLEKRRNSHGGKTPKDSK</sequence>
<dbReference type="Proteomes" id="UP001062165">
    <property type="component" value="Chromosome"/>
</dbReference>
<organism evidence="2 3">
    <name type="scientific">Reichenbachiella carrageenanivorans</name>
    <dbReference type="NCBI Taxonomy" id="2979869"/>
    <lineage>
        <taxon>Bacteria</taxon>
        <taxon>Pseudomonadati</taxon>
        <taxon>Bacteroidota</taxon>
        <taxon>Cytophagia</taxon>
        <taxon>Cytophagales</taxon>
        <taxon>Reichenbachiellaceae</taxon>
        <taxon>Reichenbachiella</taxon>
    </lineage>
</organism>